<protein>
    <recommendedName>
        <fullName evidence="4">Monovalent cation/H(+) antiporter subunit G</fullName>
    </recommendedName>
</protein>
<keyword evidence="1" id="KW-0472">Membrane</keyword>
<feature type="transmembrane region" description="Helical" evidence="1">
    <location>
        <begin position="38"/>
        <end position="56"/>
    </location>
</feature>
<feature type="transmembrane region" description="Helical" evidence="1">
    <location>
        <begin position="68"/>
        <end position="89"/>
    </location>
</feature>
<proteinExistence type="predicted"/>
<dbReference type="PANTHER" id="PTHR34703">
    <property type="entry name" value="ANTIPORTER SUBUNIT MNHG2-RELATED"/>
    <property type="match status" value="1"/>
</dbReference>
<dbReference type="RefSeq" id="WP_200234610.1">
    <property type="nucleotide sequence ID" value="NZ_NRRV01000008.1"/>
</dbReference>
<dbReference type="PANTHER" id="PTHR34703:SF1">
    <property type="entry name" value="ANTIPORTER SUBUNIT MNHG2-RELATED"/>
    <property type="match status" value="1"/>
</dbReference>
<evidence type="ECO:0000313" key="3">
    <source>
        <dbReference type="Proteomes" id="UP000748752"/>
    </source>
</evidence>
<comment type="caution">
    <text evidence="2">The sequence shown here is derived from an EMBL/GenBank/DDBJ whole genome shotgun (WGS) entry which is preliminary data.</text>
</comment>
<feature type="transmembrane region" description="Helical" evidence="1">
    <location>
        <begin position="6"/>
        <end position="26"/>
    </location>
</feature>
<dbReference type="Proteomes" id="UP000748752">
    <property type="component" value="Unassembled WGS sequence"/>
</dbReference>
<keyword evidence="3" id="KW-1185">Reference proteome</keyword>
<accession>A0ABS1CDW5</accession>
<name>A0ABS1CDW5_9GAMM</name>
<keyword evidence="1" id="KW-0812">Transmembrane</keyword>
<evidence type="ECO:0000313" key="2">
    <source>
        <dbReference type="EMBL" id="MBK1630096.1"/>
    </source>
</evidence>
<gene>
    <name evidence="2" type="ORF">CKO31_04940</name>
</gene>
<organism evidence="2 3">
    <name type="scientific">Thiohalocapsa halophila</name>
    <dbReference type="NCBI Taxonomy" id="69359"/>
    <lineage>
        <taxon>Bacteria</taxon>
        <taxon>Pseudomonadati</taxon>
        <taxon>Pseudomonadota</taxon>
        <taxon>Gammaproteobacteria</taxon>
        <taxon>Chromatiales</taxon>
        <taxon>Chromatiaceae</taxon>
        <taxon>Thiohalocapsa</taxon>
    </lineage>
</organism>
<dbReference type="Pfam" id="PF03334">
    <property type="entry name" value="PhaG_MnhG_YufB"/>
    <property type="match status" value="1"/>
</dbReference>
<reference evidence="2 3" key="1">
    <citation type="journal article" date="2020" name="Microorganisms">
        <title>Osmotic Adaptation and Compatible Solute Biosynthesis of Phototrophic Bacteria as Revealed from Genome Analyses.</title>
        <authorList>
            <person name="Imhoff J.F."/>
            <person name="Rahn T."/>
            <person name="Kunzel S."/>
            <person name="Keller A."/>
            <person name="Neulinger S.C."/>
        </authorList>
    </citation>
    <scope>NUCLEOTIDE SEQUENCE [LARGE SCALE GENOMIC DNA]</scope>
    <source>
        <strain evidence="2 3">DSM 6210</strain>
    </source>
</reference>
<sequence>MDWRDVLTLTLVSLGALFFVAGYVGLARFPNALSRMHALSEVDTVGLGLVILGLLPQASWPFGMLKLIALWLVVLLAGGTTGQMLAGAIHAGIGDNDDAASAGSKPGNSRRSAG</sequence>
<dbReference type="InterPro" id="IPR005133">
    <property type="entry name" value="PhaG_MnhG_YufB"/>
</dbReference>
<evidence type="ECO:0008006" key="4">
    <source>
        <dbReference type="Google" id="ProtNLM"/>
    </source>
</evidence>
<evidence type="ECO:0000256" key="1">
    <source>
        <dbReference type="SAM" id="Phobius"/>
    </source>
</evidence>
<keyword evidence="1" id="KW-1133">Transmembrane helix</keyword>
<dbReference type="EMBL" id="NRRV01000008">
    <property type="protein sequence ID" value="MBK1630096.1"/>
    <property type="molecule type" value="Genomic_DNA"/>
</dbReference>